<dbReference type="HOGENOM" id="CLU_3182903_0_0_7"/>
<reference evidence="2 3" key="1">
    <citation type="submission" date="2008-10" db="EMBL/GenBank/DDBJ databases">
        <title>Draft genome sequence of Desulvovibrio piger (ATCC 29098).</title>
        <authorList>
            <person name="Sudarsanam P."/>
            <person name="Ley R."/>
            <person name="Guruge J."/>
            <person name="Turnbaugh P.J."/>
            <person name="Mahowald M."/>
            <person name="Liep D."/>
            <person name="Gordon J."/>
        </authorList>
    </citation>
    <scope>NUCLEOTIDE SEQUENCE [LARGE SCALE GENOMIC DNA]</scope>
    <source>
        <strain evidence="2 3">ATCC 29098</strain>
    </source>
</reference>
<accession>B6WXR7</accession>
<evidence type="ECO:0000313" key="2">
    <source>
        <dbReference type="EMBL" id="EEB32275.1"/>
    </source>
</evidence>
<organism evidence="2 3">
    <name type="scientific">Desulfovibrio piger ATCC 29098</name>
    <dbReference type="NCBI Taxonomy" id="411464"/>
    <lineage>
        <taxon>Bacteria</taxon>
        <taxon>Pseudomonadati</taxon>
        <taxon>Thermodesulfobacteriota</taxon>
        <taxon>Desulfovibrionia</taxon>
        <taxon>Desulfovibrionales</taxon>
        <taxon>Desulfovibrionaceae</taxon>
        <taxon>Desulfovibrio</taxon>
    </lineage>
</organism>
<dbReference type="EMBL" id="ABXU01000083">
    <property type="protein sequence ID" value="EEB32275.1"/>
    <property type="molecule type" value="Genomic_DNA"/>
</dbReference>
<reference evidence="2 3" key="2">
    <citation type="submission" date="2008-10" db="EMBL/GenBank/DDBJ databases">
        <authorList>
            <person name="Fulton L."/>
            <person name="Clifton S."/>
            <person name="Fulton B."/>
            <person name="Xu J."/>
            <person name="Minx P."/>
            <person name="Pepin K.H."/>
            <person name="Johnson M."/>
            <person name="Bhonagiri V."/>
            <person name="Nash W.E."/>
            <person name="Mardis E.R."/>
            <person name="Wilson R.K."/>
        </authorList>
    </citation>
    <scope>NUCLEOTIDE SEQUENCE [LARGE SCALE GENOMIC DNA]</scope>
    <source>
        <strain evidence="2 3">ATCC 29098</strain>
    </source>
</reference>
<protein>
    <submittedName>
        <fullName evidence="2">Uncharacterized protein</fullName>
    </submittedName>
</protein>
<dbReference type="AlphaFoldDB" id="B6WXR7"/>
<proteinExistence type="predicted"/>
<gene>
    <name evidence="2" type="ORF">DESPIG_02896</name>
</gene>
<comment type="caution">
    <text evidence="2">The sequence shown here is derived from an EMBL/GenBank/DDBJ whole genome shotgun (WGS) entry which is preliminary data.</text>
</comment>
<evidence type="ECO:0000313" key="3">
    <source>
        <dbReference type="Proteomes" id="UP000003676"/>
    </source>
</evidence>
<sequence length="46" mass="4774">MPFPYGKSTSSCRHDSNERGAAAFCPGDADTKKAGARPLPATGDHP</sequence>
<evidence type="ECO:0000256" key="1">
    <source>
        <dbReference type="SAM" id="MobiDB-lite"/>
    </source>
</evidence>
<name>B6WXR7_9BACT</name>
<dbReference type="Proteomes" id="UP000003676">
    <property type="component" value="Unassembled WGS sequence"/>
</dbReference>
<feature type="region of interest" description="Disordered" evidence="1">
    <location>
        <begin position="1"/>
        <end position="46"/>
    </location>
</feature>